<reference evidence="3 4" key="2">
    <citation type="journal article" date="2013" name="PLoS ONE">
        <title>INDIGO - INtegrated Data Warehouse of MIcrobial GenOmes with Examples from the Red Sea Extremophiles.</title>
        <authorList>
            <person name="Alam I."/>
            <person name="Antunes A."/>
            <person name="Kamau A.A."/>
            <person name="Ba Alawi W."/>
            <person name="Kalkatawi M."/>
            <person name="Stingl U."/>
            <person name="Bajic V.B."/>
        </authorList>
    </citation>
    <scope>NUCLEOTIDE SEQUENCE [LARGE SCALE GENOMIC DNA]</scope>
    <source>
        <strain evidence="3 4">SARL4B</strain>
    </source>
</reference>
<dbReference type="AlphaFoldDB" id="F7PP51"/>
<dbReference type="Pfam" id="PF06243">
    <property type="entry name" value="PaaB"/>
    <property type="match status" value="1"/>
</dbReference>
<feature type="region of interest" description="Disordered" evidence="1">
    <location>
        <begin position="1"/>
        <end position="20"/>
    </location>
</feature>
<dbReference type="InterPro" id="IPR023976">
    <property type="entry name" value="CHP04031_Htur1727"/>
</dbReference>
<dbReference type="EMBL" id="HF571520">
    <property type="protein sequence ID" value="CCQ32780.1"/>
    <property type="molecule type" value="Genomic_DNA"/>
</dbReference>
<evidence type="ECO:0000313" key="3">
    <source>
        <dbReference type="EMBL" id="ERJ07158.1"/>
    </source>
</evidence>
<reference evidence="2 5" key="3">
    <citation type="journal article" date="2014" name="Environ. Microbiol.">
        <title>Halorhabdus tiamatea: proteogenomics and glycosidase activity measurements identify the first cultivated euryarchaeon from a deep-sea anoxic brine lake as potential polysaccharide degrader.</title>
        <authorList>
            <person name="Werner J."/>
            <person name="Ferrer M."/>
            <person name="Michel G."/>
            <person name="Mann A.J."/>
            <person name="Huang S."/>
            <person name="Juarez S."/>
            <person name="Ciordia S."/>
            <person name="Albar J.P."/>
            <person name="Alcaide M."/>
            <person name="La Cono V."/>
            <person name="Yakimov M.M."/>
            <person name="Antunes A."/>
            <person name="Taborda M."/>
            <person name="Da Costa M.S."/>
            <person name="Amann R.I."/>
            <person name="Gloeckner F.O."/>
            <person name="Golyshina O.V."/>
            <person name="Golyshin P.N."/>
            <person name="Teeling H."/>
        </authorList>
    </citation>
    <scope>NUCLEOTIDE SEQUENCE [LARGE SCALE GENOMIC DNA]</scope>
    <source>
        <strain evidence="5">SARL4B</strain>
        <strain evidence="2">Type strain: SARL4B</strain>
    </source>
</reference>
<dbReference type="InterPro" id="IPR038693">
    <property type="entry name" value="PaaB_sf"/>
</dbReference>
<dbReference type="EMBL" id="AFNT02000006">
    <property type="protein sequence ID" value="ERJ07158.1"/>
    <property type="molecule type" value="Genomic_DNA"/>
</dbReference>
<reference evidence="3 4" key="1">
    <citation type="journal article" date="2011" name="J. Bacteriol.">
        <title>Genome sequence of Halorhabdus tiamatea, the first archaeon isolated from a deep-sea anoxic brine lake.</title>
        <authorList>
            <person name="Antunes A."/>
            <person name="Alam I."/>
            <person name="Bajic V.B."/>
            <person name="Stingl U."/>
        </authorList>
    </citation>
    <scope>NUCLEOTIDE SEQUENCE [LARGE SCALE GENOMIC DNA]</scope>
    <source>
        <strain evidence="3 4">SARL4B</strain>
    </source>
</reference>
<dbReference type="KEGG" id="hti:HTIA_0637"/>
<dbReference type="GeneID" id="23798032"/>
<name>F7PP51_9EURY</name>
<evidence type="ECO:0000313" key="4">
    <source>
        <dbReference type="Proteomes" id="UP000003861"/>
    </source>
</evidence>
<keyword evidence="5" id="KW-1185">Reference proteome</keyword>
<evidence type="ECO:0000313" key="5">
    <source>
        <dbReference type="Proteomes" id="UP000015381"/>
    </source>
</evidence>
<dbReference type="HOGENOM" id="CLU_163110_0_0_2"/>
<evidence type="ECO:0000256" key="1">
    <source>
        <dbReference type="SAM" id="MobiDB-lite"/>
    </source>
</evidence>
<evidence type="ECO:0000313" key="2">
    <source>
        <dbReference type="EMBL" id="CCQ32780.1"/>
    </source>
</evidence>
<dbReference type="Gene3D" id="3.10.20.520">
    <property type="entry name" value="Phenylacetic acid degradation B"/>
    <property type="match status" value="1"/>
</dbReference>
<dbReference type="OrthoDB" id="168567at2157"/>
<dbReference type="InterPro" id="IPR009359">
    <property type="entry name" value="PaaB"/>
</dbReference>
<dbReference type="Proteomes" id="UP000015381">
    <property type="component" value="Chromosome I"/>
</dbReference>
<accession>F7PP51</accession>
<dbReference type="eggNOG" id="arCOG06266">
    <property type="taxonomic scope" value="Archaea"/>
</dbReference>
<dbReference type="Proteomes" id="UP000003861">
    <property type="component" value="Unassembled WGS sequence"/>
</dbReference>
<protein>
    <submittedName>
        <fullName evidence="2">Phenylacetic acid degradation protein</fullName>
    </submittedName>
    <submittedName>
        <fullName evidence="3">Pterin operon protein</fullName>
    </submittedName>
</protein>
<dbReference type="NCBIfam" id="TIGR04031">
    <property type="entry name" value="Htur_1727_fam"/>
    <property type="match status" value="1"/>
</dbReference>
<dbReference type="STRING" id="1033806.HTIA_0637"/>
<sequence>MTANADRRHEAVDQPRGRDDREWEVFVRETGDEPLTHVGSVTASDEERAHEQAETLFSDVAAIWLCPDSAVNRYTESALVPGERA</sequence>
<proteinExistence type="predicted"/>
<gene>
    <name evidence="2" type="primary">paaB</name>
    <name evidence="3" type="ORF">HLRTI_000757</name>
    <name evidence="2" type="ORF">HTIA_0637</name>
</gene>
<dbReference type="RefSeq" id="WP_008527904.1">
    <property type="nucleotide sequence ID" value="NC_021921.1"/>
</dbReference>
<organism evidence="3 4">
    <name type="scientific">Halorhabdus tiamatea SARL4B</name>
    <dbReference type="NCBI Taxonomy" id="1033806"/>
    <lineage>
        <taxon>Archaea</taxon>
        <taxon>Methanobacteriati</taxon>
        <taxon>Methanobacteriota</taxon>
        <taxon>Stenosarchaea group</taxon>
        <taxon>Halobacteria</taxon>
        <taxon>Halobacteriales</taxon>
        <taxon>Haloarculaceae</taxon>
        <taxon>Halorhabdus</taxon>
    </lineage>
</organism>